<reference evidence="2" key="1">
    <citation type="submission" date="2020-11" db="EMBL/GenBank/DDBJ databases">
        <authorList>
            <consortium name="DOE Joint Genome Institute"/>
            <person name="Ahrendt S."/>
            <person name="Riley R."/>
            <person name="Andreopoulos W."/>
            <person name="Labutti K."/>
            <person name="Pangilinan J."/>
            <person name="Ruiz-Duenas F.J."/>
            <person name="Barrasa J.M."/>
            <person name="Sanchez-Garcia M."/>
            <person name="Camarero S."/>
            <person name="Miyauchi S."/>
            <person name="Serrano A."/>
            <person name="Linde D."/>
            <person name="Babiker R."/>
            <person name="Drula E."/>
            <person name="Ayuso-Fernandez I."/>
            <person name="Pacheco R."/>
            <person name="Padilla G."/>
            <person name="Ferreira P."/>
            <person name="Barriuso J."/>
            <person name="Kellner H."/>
            <person name="Castanera R."/>
            <person name="Alfaro M."/>
            <person name="Ramirez L."/>
            <person name="Pisabarro A.G."/>
            <person name="Kuo A."/>
            <person name="Tritt A."/>
            <person name="Lipzen A."/>
            <person name="He G."/>
            <person name="Yan M."/>
            <person name="Ng V."/>
            <person name="Cullen D."/>
            <person name="Martin F."/>
            <person name="Rosso M.-N."/>
            <person name="Henrissat B."/>
            <person name="Hibbett D."/>
            <person name="Martinez A.T."/>
            <person name="Grigoriev I.V."/>
        </authorList>
    </citation>
    <scope>NUCLEOTIDE SEQUENCE</scope>
    <source>
        <strain evidence="2">ATCC 90797</strain>
    </source>
</reference>
<dbReference type="Proteomes" id="UP000807025">
    <property type="component" value="Unassembled WGS sequence"/>
</dbReference>
<evidence type="ECO:0000313" key="3">
    <source>
        <dbReference type="Proteomes" id="UP000807025"/>
    </source>
</evidence>
<sequence length="437" mass="47732">MQPQIDEIMAPAPFEEHDLALLLSSLHSYSGALPPDFFSLPLRKRHHFLAIDPSDHHEFLSWPSPDSAGAVDRLLEYAGLNSLPNFSVAYTADAESTFAHCHLRLIHDPASSPDLRLVFHWDDPTRQWKFHNAALMPFPPGAEPSLSQSTTMAPFLHDDFLREPEAIRVEHDHDNDDAYWNAYGDDDEDAAAPTRIAADLGADHQNAGEDAYWAQYAVVQGSADSTQPSPLPTKRNKSNHLPNDPSHPHLQPHSRNEPIVFSRSLFNPLSKPNQDFPSPNTLTERLNAISARPTASPLDDPESAQSSDFTATTDPITMSDLDSTSPSPPPGLVKLGVKSAGSPERRLPVDLSVDTASPPFQNLGSSPGPASKEKQFPLAGQAMGGSGDEGAEAVKESIRGIYRLWKVGKLRTPPNGIATSSEQDVFINLVRQVIQEP</sequence>
<protein>
    <submittedName>
        <fullName evidence="2">Uncharacterized protein</fullName>
    </submittedName>
</protein>
<accession>A0A9P6DBM0</accession>
<feature type="region of interest" description="Disordered" evidence="1">
    <location>
        <begin position="292"/>
        <end position="392"/>
    </location>
</feature>
<feature type="region of interest" description="Disordered" evidence="1">
    <location>
        <begin position="223"/>
        <end position="255"/>
    </location>
</feature>
<feature type="compositionally biased region" description="Polar residues" evidence="1">
    <location>
        <begin position="354"/>
        <end position="365"/>
    </location>
</feature>
<dbReference type="EMBL" id="MU154664">
    <property type="protein sequence ID" value="KAF9489655.1"/>
    <property type="molecule type" value="Genomic_DNA"/>
</dbReference>
<organism evidence="2 3">
    <name type="scientific">Pleurotus eryngii</name>
    <name type="common">Boletus of the steppes</name>
    <dbReference type="NCBI Taxonomy" id="5323"/>
    <lineage>
        <taxon>Eukaryota</taxon>
        <taxon>Fungi</taxon>
        <taxon>Dikarya</taxon>
        <taxon>Basidiomycota</taxon>
        <taxon>Agaricomycotina</taxon>
        <taxon>Agaricomycetes</taxon>
        <taxon>Agaricomycetidae</taxon>
        <taxon>Agaricales</taxon>
        <taxon>Pleurotineae</taxon>
        <taxon>Pleurotaceae</taxon>
        <taxon>Pleurotus</taxon>
    </lineage>
</organism>
<evidence type="ECO:0000256" key="1">
    <source>
        <dbReference type="SAM" id="MobiDB-lite"/>
    </source>
</evidence>
<keyword evidence="3" id="KW-1185">Reference proteome</keyword>
<name>A0A9P6DBM0_PLEER</name>
<evidence type="ECO:0000313" key="2">
    <source>
        <dbReference type="EMBL" id="KAF9489655.1"/>
    </source>
</evidence>
<dbReference type="OrthoDB" id="2270193at2759"/>
<proteinExistence type="predicted"/>
<dbReference type="AlphaFoldDB" id="A0A9P6DBM0"/>
<comment type="caution">
    <text evidence="2">The sequence shown here is derived from an EMBL/GenBank/DDBJ whole genome shotgun (WGS) entry which is preliminary data.</text>
</comment>
<gene>
    <name evidence="2" type="ORF">BDN71DRAFT_1511937</name>
</gene>
<feature type="compositionally biased region" description="Polar residues" evidence="1">
    <location>
        <begin position="303"/>
        <end position="316"/>
    </location>
</feature>